<dbReference type="GO" id="GO:0006633">
    <property type="term" value="P:fatty acid biosynthetic process"/>
    <property type="evidence" value="ECO:0007669"/>
    <property type="project" value="TreeGrafter"/>
</dbReference>
<keyword evidence="2" id="KW-0597">Phosphoprotein</keyword>
<dbReference type="InterPro" id="IPR013968">
    <property type="entry name" value="PKS_KR"/>
</dbReference>
<dbReference type="AlphaFoldDB" id="A0A8G0P809"/>
<dbReference type="Gene3D" id="3.40.50.720">
    <property type="entry name" value="NAD(P)-binding Rossmann-like Domain"/>
    <property type="match status" value="1"/>
</dbReference>
<evidence type="ECO:0000313" key="4">
    <source>
        <dbReference type="EMBL" id="QYS92790.1"/>
    </source>
</evidence>
<evidence type="ECO:0000256" key="1">
    <source>
        <dbReference type="ARBA" id="ARBA00022450"/>
    </source>
</evidence>
<evidence type="ECO:0000313" key="5">
    <source>
        <dbReference type="Proteomes" id="UP000826661"/>
    </source>
</evidence>
<dbReference type="InterPro" id="IPR050091">
    <property type="entry name" value="PKS_NRPS_Biosynth_Enz"/>
</dbReference>
<dbReference type="InterPro" id="IPR036291">
    <property type="entry name" value="NAD(P)-bd_dom_sf"/>
</dbReference>
<accession>A0A8G0P809</accession>
<feature type="domain" description="Ketoreductase (KR)" evidence="3">
    <location>
        <begin position="58"/>
        <end position="184"/>
    </location>
</feature>
<keyword evidence="1" id="KW-0596">Phosphopantetheine</keyword>
<dbReference type="Gene3D" id="3.90.180.10">
    <property type="entry name" value="Medium-chain alcohol dehydrogenases, catalytic domain"/>
    <property type="match status" value="1"/>
</dbReference>
<dbReference type="PANTHER" id="PTHR43775">
    <property type="entry name" value="FATTY ACID SYNTHASE"/>
    <property type="match status" value="1"/>
</dbReference>
<reference evidence="4 5" key="1">
    <citation type="journal article" date="2021" name="BMC Genomics">
        <title>Telomere-to-telomere genome assembly of asparaginase-producing Trichoderma simmonsii.</title>
        <authorList>
            <person name="Chung D."/>
            <person name="Kwon Y.M."/>
            <person name="Yang Y."/>
        </authorList>
    </citation>
    <scope>NUCLEOTIDE SEQUENCE [LARGE SCALE GENOMIC DNA]</scope>
    <source>
        <strain evidence="4 5">GH-Sj1</strain>
    </source>
</reference>
<proteinExistence type="predicted"/>
<dbReference type="PANTHER" id="PTHR43775:SF28">
    <property type="entry name" value="SYNTHASE, PUTATIVE-RELATED"/>
    <property type="match status" value="1"/>
</dbReference>
<evidence type="ECO:0000259" key="3">
    <source>
        <dbReference type="Pfam" id="PF08659"/>
    </source>
</evidence>
<dbReference type="GO" id="GO:0004312">
    <property type="term" value="F:fatty acid synthase activity"/>
    <property type="evidence" value="ECO:0007669"/>
    <property type="project" value="TreeGrafter"/>
</dbReference>
<keyword evidence="5" id="KW-1185">Reference proteome</keyword>
<protein>
    <submittedName>
        <fullName evidence="4">KR domain-containing protein</fullName>
    </submittedName>
</protein>
<dbReference type="SUPFAM" id="SSF51735">
    <property type="entry name" value="NAD(P)-binding Rossmann-fold domains"/>
    <property type="match status" value="2"/>
</dbReference>
<dbReference type="Proteomes" id="UP000826661">
    <property type="component" value="Chromosome I"/>
</dbReference>
<sequence length="200" mass="22359">MDRFNIPRNRTYQPHDTSFVEGATRETNGRGVNVALTSVFGELLQTTWRYIAQFGGSVEIGKRASDGPDDVYFVREIERRGCAVELVKVSVVNKEDVARGMQLATNLKGIFQTFMVLLDEAVSRMAYEDWNTATLPEVRVTWNLHDIACQASIQIAFFIRLSSRSSNTSLAGQSNYASTTTFLTLCSMRLLLGCVPRVSM</sequence>
<dbReference type="GO" id="GO:0044550">
    <property type="term" value="P:secondary metabolite biosynthetic process"/>
    <property type="evidence" value="ECO:0007669"/>
    <property type="project" value="TreeGrafter"/>
</dbReference>
<organism evidence="4 5">
    <name type="scientific">Trichoderma simmonsii</name>
    <dbReference type="NCBI Taxonomy" id="1491479"/>
    <lineage>
        <taxon>Eukaryota</taxon>
        <taxon>Fungi</taxon>
        <taxon>Dikarya</taxon>
        <taxon>Ascomycota</taxon>
        <taxon>Pezizomycotina</taxon>
        <taxon>Sordariomycetes</taxon>
        <taxon>Hypocreomycetidae</taxon>
        <taxon>Hypocreales</taxon>
        <taxon>Hypocreaceae</taxon>
        <taxon>Trichoderma</taxon>
    </lineage>
</organism>
<dbReference type="EMBL" id="CP075864">
    <property type="protein sequence ID" value="QYS92790.1"/>
    <property type="molecule type" value="Genomic_DNA"/>
</dbReference>
<gene>
    <name evidence="4" type="ORF">H0G86_000187</name>
</gene>
<name>A0A8G0P809_9HYPO</name>
<evidence type="ECO:0000256" key="2">
    <source>
        <dbReference type="ARBA" id="ARBA00022553"/>
    </source>
</evidence>
<dbReference type="Pfam" id="PF08659">
    <property type="entry name" value="KR"/>
    <property type="match status" value="1"/>
</dbReference>